<dbReference type="Proteomes" id="UP000017090">
    <property type="component" value="Unassembled WGS sequence"/>
</dbReference>
<evidence type="ECO:0000256" key="9">
    <source>
        <dbReference type="RuleBase" id="RU365098"/>
    </source>
</evidence>
<evidence type="ECO:0000256" key="1">
    <source>
        <dbReference type="ARBA" id="ARBA00001966"/>
    </source>
</evidence>
<dbReference type="PROSITE" id="PS00198">
    <property type="entry name" value="4FE4S_FER_1"/>
    <property type="match status" value="2"/>
</dbReference>
<evidence type="ECO:0000256" key="8">
    <source>
        <dbReference type="ARBA" id="ARBA00023014"/>
    </source>
</evidence>
<comment type="function">
    <text evidence="2 9">Ferredoxins are iron-sulfur proteins that transfer electrons in a wide variety of metabolic reactions.</text>
</comment>
<sequence>MLVTMGKKILRVILILEVNKMHVVSDECVKCGACADVCPVSCITEGETKYVVGDACIDCGACESVCPTGAIAAE</sequence>
<keyword evidence="4 9" id="KW-0004">4Fe-4S</keyword>
<dbReference type="AlphaFoldDB" id="U7UIS3"/>
<keyword evidence="3 9" id="KW-0813">Transport</keyword>
<keyword evidence="6 9" id="KW-0249">Electron transport</keyword>
<comment type="cofactor">
    <cofactor evidence="1 9">
        <name>[4Fe-4S] cluster</name>
        <dbReference type="ChEBI" id="CHEBI:49883"/>
    </cofactor>
</comment>
<dbReference type="STRING" id="1111454.HMPREF1250_1444"/>
<evidence type="ECO:0000256" key="7">
    <source>
        <dbReference type="ARBA" id="ARBA00023004"/>
    </source>
</evidence>
<evidence type="ECO:0000256" key="5">
    <source>
        <dbReference type="ARBA" id="ARBA00022723"/>
    </source>
</evidence>
<dbReference type="GO" id="GO:0051539">
    <property type="term" value="F:4 iron, 4 sulfur cluster binding"/>
    <property type="evidence" value="ECO:0007669"/>
    <property type="project" value="UniProtKB-UniRule"/>
</dbReference>
<dbReference type="Gene3D" id="3.30.70.20">
    <property type="match status" value="1"/>
</dbReference>
<feature type="domain" description="4Fe-4S ferredoxin-type" evidence="10">
    <location>
        <begin position="19"/>
        <end position="48"/>
    </location>
</feature>
<dbReference type="GO" id="GO:0009055">
    <property type="term" value="F:electron transfer activity"/>
    <property type="evidence" value="ECO:0007669"/>
    <property type="project" value="UniProtKB-UniRule"/>
</dbReference>
<dbReference type="Pfam" id="PF12838">
    <property type="entry name" value="Fer4_7"/>
    <property type="match status" value="1"/>
</dbReference>
<dbReference type="InterPro" id="IPR017900">
    <property type="entry name" value="4Fe4S_Fe_S_CS"/>
</dbReference>
<comment type="caution">
    <text evidence="11">The sequence shown here is derived from an EMBL/GenBank/DDBJ whole genome shotgun (WGS) entry which is preliminary data.</text>
</comment>
<dbReference type="SUPFAM" id="SSF54862">
    <property type="entry name" value="4Fe-4S ferredoxins"/>
    <property type="match status" value="1"/>
</dbReference>
<proteinExistence type="predicted"/>
<evidence type="ECO:0000313" key="12">
    <source>
        <dbReference type="Proteomes" id="UP000017090"/>
    </source>
</evidence>
<evidence type="ECO:0000256" key="4">
    <source>
        <dbReference type="ARBA" id="ARBA00022485"/>
    </source>
</evidence>
<dbReference type="InterPro" id="IPR050157">
    <property type="entry name" value="PSI_iron-sulfur_center"/>
</dbReference>
<dbReference type="PATRIC" id="fig|1111454.3.peg.1368"/>
<accession>U7UIS3</accession>
<dbReference type="PRINTS" id="PR00354">
    <property type="entry name" value="7FE8SFRDOXIN"/>
</dbReference>
<reference evidence="11 12" key="1">
    <citation type="submission" date="2013-09" db="EMBL/GenBank/DDBJ databases">
        <authorList>
            <person name="Durkin A.S."/>
            <person name="Haft D.R."/>
            <person name="McCorrison J."/>
            <person name="Torralba M."/>
            <person name="Gillis M."/>
            <person name="Haft D.H."/>
            <person name="Methe B."/>
            <person name="Sutton G."/>
            <person name="Nelson K.E."/>
        </authorList>
    </citation>
    <scope>NUCLEOTIDE SEQUENCE [LARGE SCALE GENOMIC DNA]</scope>
    <source>
        <strain evidence="11 12">BV3C16-1</strain>
    </source>
</reference>
<keyword evidence="5 9" id="KW-0479">Metal-binding</keyword>
<keyword evidence="8 9" id="KW-0411">Iron-sulfur</keyword>
<gene>
    <name evidence="11" type="ORF">HMPREF1250_1444</name>
</gene>
<evidence type="ECO:0000313" key="11">
    <source>
        <dbReference type="EMBL" id="ERT59230.1"/>
    </source>
</evidence>
<evidence type="ECO:0000256" key="6">
    <source>
        <dbReference type="ARBA" id="ARBA00022982"/>
    </source>
</evidence>
<evidence type="ECO:0000259" key="10">
    <source>
        <dbReference type="PROSITE" id="PS51379"/>
    </source>
</evidence>
<dbReference type="PANTHER" id="PTHR24960">
    <property type="entry name" value="PHOTOSYSTEM I IRON-SULFUR CENTER-RELATED"/>
    <property type="match status" value="1"/>
</dbReference>
<keyword evidence="12" id="KW-1185">Reference proteome</keyword>
<feature type="domain" description="4Fe-4S ferredoxin-type" evidence="10">
    <location>
        <begin position="49"/>
        <end position="74"/>
    </location>
</feature>
<dbReference type="GO" id="GO:0005737">
    <property type="term" value="C:cytoplasm"/>
    <property type="evidence" value="ECO:0007669"/>
    <property type="project" value="TreeGrafter"/>
</dbReference>
<dbReference type="PROSITE" id="PS51379">
    <property type="entry name" value="4FE4S_FER_2"/>
    <property type="match status" value="2"/>
</dbReference>
<name>U7UIS3_9FIRM</name>
<dbReference type="PANTHER" id="PTHR24960:SF79">
    <property type="entry name" value="PHOTOSYSTEM I IRON-SULFUR CENTER"/>
    <property type="match status" value="1"/>
</dbReference>
<dbReference type="InterPro" id="IPR017896">
    <property type="entry name" value="4Fe4S_Fe-S-bd"/>
</dbReference>
<dbReference type="InterPro" id="IPR000813">
    <property type="entry name" value="7Fe_ferredoxin"/>
</dbReference>
<dbReference type="GO" id="GO:0046872">
    <property type="term" value="F:metal ion binding"/>
    <property type="evidence" value="ECO:0007669"/>
    <property type="project" value="UniProtKB-UniRule"/>
</dbReference>
<evidence type="ECO:0000256" key="3">
    <source>
        <dbReference type="ARBA" id="ARBA00022448"/>
    </source>
</evidence>
<dbReference type="eggNOG" id="COG2768">
    <property type="taxonomic scope" value="Bacteria"/>
</dbReference>
<dbReference type="EMBL" id="AWXA01000037">
    <property type="protein sequence ID" value="ERT59230.1"/>
    <property type="molecule type" value="Genomic_DNA"/>
</dbReference>
<organism evidence="11 12">
    <name type="scientific">Megasphaera vaginalis</name>
    <name type="common">ex Srinivasan et al. 2021</name>
    <dbReference type="NCBI Taxonomy" id="1111454"/>
    <lineage>
        <taxon>Bacteria</taxon>
        <taxon>Bacillati</taxon>
        <taxon>Bacillota</taxon>
        <taxon>Negativicutes</taxon>
        <taxon>Veillonellales</taxon>
        <taxon>Veillonellaceae</taxon>
        <taxon>Megasphaera</taxon>
    </lineage>
</organism>
<protein>
    <recommendedName>
        <fullName evidence="9">Ferredoxin</fullName>
    </recommendedName>
</protein>
<evidence type="ECO:0000256" key="2">
    <source>
        <dbReference type="ARBA" id="ARBA00003532"/>
    </source>
</evidence>
<keyword evidence="7 9" id="KW-0408">Iron</keyword>